<dbReference type="FunFam" id="3.30.1120.10:FF:000008">
    <property type="entry name" value="Arylsulfatase"/>
    <property type="match status" value="1"/>
</dbReference>
<comment type="similarity">
    <text evidence="1">Belongs to the sulfatase family.</text>
</comment>
<dbReference type="InterPro" id="IPR032506">
    <property type="entry name" value="SGSH_C"/>
</dbReference>
<dbReference type="Pfam" id="PF16347">
    <property type="entry name" value="SGSH_C"/>
    <property type="match status" value="1"/>
</dbReference>
<evidence type="ECO:0000256" key="3">
    <source>
        <dbReference type="SAM" id="MobiDB-lite"/>
    </source>
</evidence>
<evidence type="ECO:0000313" key="6">
    <source>
        <dbReference type="Proteomes" id="UP000435985"/>
    </source>
</evidence>
<keyword evidence="2 5" id="KW-0378">Hydrolase</keyword>
<organism evidence="5 6">
    <name type="scientific">Bacteroides ovatus</name>
    <dbReference type="NCBI Taxonomy" id="28116"/>
    <lineage>
        <taxon>Bacteria</taxon>
        <taxon>Pseudomonadati</taxon>
        <taxon>Bacteroidota</taxon>
        <taxon>Bacteroidia</taxon>
        <taxon>Bacteroidales</taxon>
        <taxon>Bacteroidaceae</taxon>
        <taxon>Bacteroides</taxon>
    </lineage>
</organism>
<dbReference type="AlphaFoldDB" id="A0A642C3I5"/>
<gene>
    <name evidence="5" type="ORF">F3B98_30460</name>
</gene>
<evidence type="ECO:0000256" key="1">
    <source>
        <dbReference type="ARBA" id="ARBA00008779"/>
    </source>
</evidence>
<evidence type="ECO:0000256" key="2">
    <source>
        <dbReference type="ARBA" id="ARBA00022801"/>
    </source>
</evidence>
<dbReference type="GO" id="GO:0004065">
    <property type="term" value="F:arylsulfatase activity"/>
    <property type="evidence" value="ECO:0007669"/>
    <property type="project" value="TreeGrafter"/>
</dbReference>
<feature type="region of interest" description="Disordered" evidence="3">
    <location>
        <begin position="1"/>
        <end position="21"/>
    </location>
</feature>
<dbReference type="Gene3D" id="3.30.1120.10">
    <property type="match status" value="1"/>
</dbReference>
<feature type="domain" description="N-sulphoglucosamine sulphohydrolase C-terminal" evidence="4">
    <location>
        <begin position="48"/>
        <end position="176"/>
    </location>
</feature>
<accession>A0A642C3I5</accession>
<dbReference type="GO" id="GO:0016740">
    <property type="term" value="F:transferase activity"/>
    <property type="evidence" value="ECO:0007669"/>
    <property type="project" value="UniProtKB-KW"/>
</dbReference>
<dbReference type="PANTHER" id="PTHR42693">
    <property type="entry name" value="ARYLSULFATASE FAMILY MEMBER"/>
    <property type="match status" value="1"/>
</dbReference>
<dbReference type="SUPFAM" id="SSF53649">
    <property type="entry name" value="Alkaline phosphatase-like"/>
    <property type="match status" value="1"/>
</dbReference>
<proteinExistence type="inferred from homology"/>
<evidence type="ECO:0000313" key="5">
    <source>
        <dbReference type="EMBL" id="KAA4652069.1"/>
    </source>
</evidence>
<comment type="caution">
    <text evidence="5">The sequence shown here is derived from an EMBL/GenBank/DDBJ whole genome shotgun (WGS) entry which is preliminary data.</text>
</comment>
<evidence type="ECO:0000259" key="4">
    <source>
        <dbReference type="Pfam" id="PF16347"/>
    </source>
</evidence>
<dbReference type="Proteomes" id="UP000435985">
    <property type="component" value="Unassembled WGS sequence"/>
</dbReference>
<name>A0A642C3I5_BACOV</name>
<dbReference type="Gene3D" id="3.40.720.10">
    <property type="entry name" value="Alkaline Phosphatase, subunit A"/>
    <property type="match status" value="1"/>
</dbReference>
<dbReference type="EMBL" id="VWFO01000429">
    <property type="protein sequence ID" value="KAA4652069.1"/>
    <property type="molecule type" value="Genomic_DNA"/>
</dbReference>
<keyword evidence="5" id="KW-0808">Transferase</keyword>
<dbReference type="InterPro" id="IPR050738">
    <property type="entry name" value="Sulfatase"/>
</dbReference>
<feature type="non-terminal residue" evidence="5">
    <location>
        <position position="1"/>
    </location>
</feature>
<reference evidence="5 6" key="1">
    <citation type="journal article" date="2019" name="Nat. Med.">
        <title>A library of human gut bacterial isolates paired with longitudinal multiomics data enables mechanistic microbiome research.</title>
        <authorList>
            <person name="Poyet M."/>
            <person name="Groussin M."/>
            <person name="Gibbons S.M."/>
            <person name="Avila-Pacheco J."/>
            <person name="Jiang X."/>
            <person name="Kearney S.M."/>
            <person name="Perrotta A.R."/>
            <person name="Berdy B."/>
            <person name="Zhao S."/>
            <person name="Lieberman T.D."/>
            <person name="Swanson P.K."/>
            <person name="Smith M."/>
            <person name="Roesemann S."/>
            <person name="Alexander J.E."/>
            <person name="Rich S.A."/>
            <person name="Livny J."/>
            <person name="Vlamakis H."/>
            <person name="Clish C."/>
            <person name="Bullock K."/>
            <person name="Deik A."/>
            <person name="Scott J."/>
            <person name="Pierce K.A."/>
            <person name="Xavier R.J."/>
            <person name="Alm E.J."/>
        </authorList>
    </citation>
    <scope>NUCLEOTIDE SEQUENCE [LARGE SCALE GENOMIC DNA]</scope>
    <source>
        <strain evidence="5 6">BIOML-A14</strain>
    </source>
</reference>
<dbReference type="PANTHER" id="PTHR42693:SF53">
    <property type="entry name" value="ENDO-4-O-SULFATASE"/>
    <property type="match status" value="1"/>
</dbReference>
<protein>
    <submittedName>
        <fullName evidence="5">Sulfatase-like hydrolase/transferase</fullName>
    </submittedName>
</protein>
<sequence>ILLSDNGGNGEPGIEGRFAGKNPGSAGSTVFLGAAWADVANAPFFLYKHHGHEGGCNTPFIVSYPNGIDKSLNGTIQKDNYGHIVDIMPTLVKLTGATYPSSRGGHKVPPMEGISLLPLLKGELVKQTKPTIVEHEGNKMLRDGEWKIVQEYKEPKWRLYNLKNDPTEMRNLADREPEILNRMIHDYQKMADHIGVESEIEFKVGKWYTPVEEYLK</sequence>
<dbReference type="InterPro" id="IPR017850">
    <property type="entry name" value="Alkaline_phosphatase_core_sf"/>
</dbReference>